<dbReference type="Gene3D" id="3.30.160.20">
    <property type="match status" value="1"/>
</dbReference>
<dbReference type="InterPro" id="IPR014001">
    <property type="entry name" value="Helicase_ATP-bd"/>
</dbReference>
<dbReference type="GO" id="GO:0003677">
    <property type="term" value="F:DNA binding"/>
    <property type="evidence" value="ECO:0007669"/>
    <property type="project" value="InterPro"/>
</dbReference>
<proteinExistence type="inferred from homology"/>
<evidence type="ECO:0000256" key="7">
    <source>
        <dbReference type="ARBA" id="ARBA00022759"/>
    </source>
</evidence>
<keyword evidence="8" id="KW-0378">Hydrolase</keyword>
<dbReference type="FunFam" id="1.10.1520.10:FF:000023">
    <property type="entry name" value="Endoribonuclease dcr-1"/>
    <property type="match status" value="1"/>
</dbReference>
<dbReference type="Pfam" id="PF20931">
    <property type="entry name" value="Dicer_platform"/>
    <property type="match status" value="1"/>
</dbReference>
<dbReference type="SMART" id="SM00949">
    <property type="entry name" value="PAZ"/>
    <property type="match status" value="1"/>
</dbReference>
<comment type="caution">
    <text evidence="24">The sequence shown here is derived from an EMBL/GenBank/DDBJ whole genome shotgun (WGS) entry which is preliminary data.</text>
</comment>
<dbReference type="PROSITE" id="PS50142">
    <property type="entry name" value="RNASE_3_2"/>
    <property type="match status" value="2"/>
</dbReference>
<dbReference type="InterPro" id="IPR027417">
    <property type="entry name" value="P-loop_NTPase"/>
</dbReference>
<feature type="region of interest" description="Disordered" evidence="17">
    <location>
        <begin position="1313"/>
        <end position="1364"/>
    </location>
</feature>
<dbReference type="SMART" id="SM00535">
    <property type="entry name" value="RIBOc"/>
    <property type="match status" value="2"/>
</dbReference>
<dbReference type="InterPro" id="IPR036389">
    <property type="entry name" value="RNase_III_sf"/>
</dbReference>
<feature type="region of interest" description="Disordered" evidence="17">
    <location>
        <begin position="1196"/>
        <end position="1271"/>
    </location>
</feature>
<dbReference type="Gene3D" id="3.40.50.300">
    <property type="entry name" value="P-loop containing nucleotide triphosphate hydrolases"/>
    <property type="match status" value="2"/>
</dbReference>
<dbReference type="CDD" id="cd00593">
    <property type="entry name" value="RIBOc"/>
    <property type="match status" value="2"/>
</dbReference>
<dbReference type="InterPro" id="IPR005034">
    <property type="entry name" value="Dicer_dimerisation"/>
</dbReference>
<dbReference type="PROSITE" id="PS51194">
    <property type="entry name" value="HELICASE_CTER"/>
    <property type="match status" value="1"/>
</dbReference>
<dbReference type="SUPFAM" id="SSF101690">
    <property type="entry name" value="PAZ domain"/>
    <property type="match status" value="1"/>
</dbReference>
<dbReference type="PANTHER" id="PTHR14950:SF37">
    <property type="entry name" value="ENDORIBONUCLEASE DICER"/>
    <property type="match status" value="1"/>
</dbReference>
<dbReference type="InterPro" id="IPR006935">
    <property type="entry name" value="Helicase/UvrB_N"/>
</dbReference>
<dbReference type="GO" id="GO:0003723">
    <property type="term" value="F:RNA binding"/>
    <property type="evidence" value="ECO:0007669"/>
    <property type="project" value="UniProtKB-UniRule"/>
</dbReference>
<evidence type="ECO:0000256" key="9">
    <source>
        <dbReference type="ARBA" id="ARBA00022806"/>
    </source>
</evidence>
<dbReference type="GO" id="GO:0005737">
    <property type="term" value="C:cytoplasm"/>
    <property type="evidence" value="ECO:0007669"/>
    <property type="project" value="TreeGrafter"/>
</dbReference>
<keyword evidence="13" id="KW-0943">RNA-mediated gene silencing</keyword>
<keyword evidence="14" id="KW-0464">Manganese</keyword>
<dbReference type="PROSITE" id="PS50821">
    <property type="entry name" value="PAZ"/>
    <property type="match status" value="1"/>
</dbReference>
<evidence type="ECO:0000256" key="15">
    <source>
        <dbReference type="ARBA" id="ARBA00035116"/>
    </source>
</evidence>
<keyword evidence="10" id="KW-0067">ATP-binding</keyword>
<dbReference type="InterPro" id="IPR048513">
    <property type="entry name" value="Dicer_PBD"/>
</dbReference>
<dbReference type="Gene3D" id="1.10.1520.10">
    <property type="entry name" value="Ribonuclease III domain"/>
    <property type="match status" value="2"/>
</dbReference>
<dbReference type="FunFam" id="3.40.50.300:FF:000628">
    <property type="entry name" value="Endoribonuclease Dicer"/>
    <property type="match status" value="1"/>
</dbReference>
<dbReference type="PANTHER" id="PTHR14950">
    <property type="entry name" value="DICER-RELATED"/>
    <property type="match status" value="1"/>
</dbReference>
<comment type="similarity">
    <text evidence="15 16">Belongs to the helicase family. Dicer subfamily.</text>
</comment>
<keyword evidence="12 16" id="KW-0694">RNA-binding</keyword>
<keyword evidence="4" id="KW-0479">Metal-binding</keyword>
<dbReference type="InterPro" id="IPR036085">
    <property type="entry name" value="PAZ_dom_sf"/>
</dbReference>
<dbReference type="InterPro" id="IPR038248">
    <property type="entry name" value="Dicer_dimer_sf"/>
</dbReference>
<dbReference type="Gene3D" id="2.170.260.10">
    <property type="entry name" value="paz domain"/>
    <property type="match status" value="1"/>
</dbReference>
<dbReference type="GO" id="GO:0005524">
    <property type="term" value="F:ATP binding"/>
    <property type="evidence" value="ECO:0007669"/>
    <property type="project" value="UniProtKB-KW"/>
</dbReference>
<evidence type="ECO:0000256" key="8">
    <source>
        <dbReference type="ARBA" id="ARBA00022801"/>
    </source>
</evidence>
<feature type="domain" description="PAZ" evidence="20">
    <location>
        <begin position="830"/>
        <end position="961"/>
    </location>
</feature>
<evidence type="ECO:0000256" key="11">
    <source>
        <dbReference type="ARBA" id="ARBA00022842"/>
    </source>
</evidence>
<dbReference type="SUPFAM" id="SSF52540">
    <property type="entry name" value="P-loop containing nucleoside triphosphate hydrolases"/>
    <property type="match status" value="1"/>
</dbReference>
<feature type="compositionally biased region" description="Polar residues" evidence="17">
    <location>
        <begin position="1339"/>
        <end position="1350"/>
    </location>
</feature>
<feature type="domain" description="Helicase C-terminal" evidence="22">
    <location>
        <begin position="352"/>
        <end position="526"/>
    </location>
</feature>
<dbReference type="GO" id="GO:0004525">
    <property type="term" value="F:ribonuclease III activity"/>
    <property type="evidence" value="ECO:0007669"/>
    <property type="project" value="InterPro"/>
</dbReference>
<dbReference type="GO" id="GO:0046872">
    <property type="term" value="F:metal ion binding"/>
    <property type="evidence" value="ECO:0007669"/>
    <property type="project" value="UniProtKB-KW"/>
</dbReference>
<keyword evidence="25" id="KW-1185">Reference proteome</keyword>
<keyword evidence="11" id="KW-0460">Magnesium</keyword>
<feature type="domain" description="DRBM" evidence="18">
    <location>
        <begin position="1815"/>
        <end position="1881"/>
    </location>
</feature>
<dbReference type="SMART" id="SM00487">
    <property type="entry name" value="DEXDc"/>
    <property type="match status" value="1"/>
</dbReference>
<evidence type="ECO:0000259" key="18">
    <source>
        <dbReference type="PROSITE" id="PS50137"/>
    </source>
</evidence>
<dbReference type="Proteomes" id="UP001177023">
    <property type="component" value="Unassembled WGS sequence"/>
</dbReference>
<dbReference type="GO" id="GO:0031054">
    <property type="term" value="P:pre-miRNA processing"/>
    <property type="evidence" value="ECO:0007669"/>
    <property type="project" value="InterPro"/>
</dbReference>
<dbReference type="InterPro" id="IPR048512">
    <property type="entry name" value="Dicer_platform"/>
</dbReference>
<dbReference type="InterPro" id="IPR014720">
    <property type="entry name" value="dsRBD_dom"/>
</dbReference>
<feature type="domain" description="Helicase ATP-binding" evidence="21">
    <location>
        <begin position="20"/>
        <end position="198"/>
    </location>
</feature>
<sequence>MTRKEVEAAHFTPRDYQLELLDVAQKQNSIIQLGTGTGKTFVAILLIKEYGLQTAAPLDRGGKRIFFLVDKVSLVEQQSAQIAMHTSFTVGKLHGALHVEYHSSKEKFREFLEKNHIIVLTAQVFLDLMNHAFYDPDQTALLIFDECHHAMGKGHPYRQIMERVRHISDRFRVLGLTASLINAQTKPALLEQEIRKLESALNARVATSSNMTSKYGAKPEEYLSTAYDYEYRKGLNKNVVDILEQQRLFVNNTLTFHEDFDYDRRKVIHEAFNRTLAVLRQCGPWCGWKVAQLMEKQMIAELKQPVLPDKTRDFLRLAESSMQTIKRILDPQMRPLKTFAAFEPYLPHKVYKLVEIFVDFEKKDELSAIVLVQQRTVAYALMILLKNLAKHDKDLAYLKPDYIIGQACGKGFANEEESMALHKRQQDCLRKFHKGELNIIVATNVLEEGIDVRQCNLVIKFDRPVDFRSYVQSKGRARKPGSKYVMLCEVSEKPKLQADIEQYQEIEAILLARQSNPHNPLDNDSLPEDLDSFMAPYVVPSTNARVTLRTAVSLVNRYCSSLPSDIFTKLVPDSKLLRNPNGSPTFAAELYLPMNSLLKEAVRTPEYYPSAKVAQMIVALEACIQLHKKGELNDHLLPQGKDAVAKLMSQLDEAPDEYMPPGARANLGSSKRRQLYDKKIAKALNKALPVKGQETYIYVFEMEVLKEPSQDSNPKGRKFPNPQQTLSCFGFLSAVILPPIPPFPAYLRQGDMRVYVRRAAKSIKLETHTMQVLAQFHHYLFSNVLLHNKDNLVFSLSEMTGMNTLVVPLNRVRQPGGIADYEINMKYVKELVQCMEELPRVPSEEQRKNYKFRKEDYVDTVVMPWYRSTEQPSFFQVAEVLENMNPSCAFPDTNFTSFNEYFDKKYNIKIYDQQQALLDVDYTSSRLNLLLPRNRSCKRVVRNSDPSQRQILVPELMDRHPIAAHLWNMICALPCFFYRINQMLLADELRERICVEALGSSEKIPEDFHWAPLSYPSTYEEKQSLTVSKIQQLRSENSQATSQTTLPSFSSGGSSFFEIGVWNPSLADGLNWKPTDLVGGVAGLQKNGSDLDVETVGLMKPTSATSGDLSDDDDADDLNILVDMSNKFTVKPESKDMVFANPRPEVLASLGGGDWDNWGVPLASSNFDSTFQILQGPGVDLNGLFADVQKMIEETPVLPAEASASSEPDSEVRRDKRIPNKAEKKPEDLIDSELREDGEEKRSVEETIDLVSLDDAPDEDQSRPASGSLVEQLDELRASEERKAKVEANILRVVAPNMSLKEYHLHHPVSAGSFSFADASPSTSRSVRGESISEAEDSFSATSQDYSSESHLAGRPWPQPSEDDGRYGVSPCFLLQALTTSNANDGINLERLETIGDSFLKYSVTDYLYHMHADQHEGKLSFARSKEVSNFKLYRHGINKGLPSLIVGYKFDVQDSWLPPCYMPNSDFKAPNCASSVQEDMIMESALQGELEEGPQPVRPQTGWDLDADKDPLATKVIDGVEVTNFPKMNANAAYLNELPALPYNMLTQQMISDKSIADSIEALIGAHLLSIGPEKTLKVMKWLGIKVLTEPAILQPPLLRFIDTPEDPNRSQSQLANYWVRYQLGEVEKRIGYEFKEKAYLLQAFTHASFYRNRITGCYQRLEFLGDAVLDYMITRYLYEHDRQYSPGVLTDLRSALVNNTIFASLAVKYSFHKHFLVVCPRLHFMVEKFVKLCEEMSNCANFNAEMYMITTEDECDEGQEEDVEVPKAMSDIFESVAGAIYLDSGCDLDVVWRVFYALMKETIDECCKNPPRSPIRELLELEPGTTRFSKMERIIETGKARVTVDVQRNGNALRFTGMGRNYRIAKTTAAKRALKYLHDLEQQTRRRAEKSDSID</sequence>
<accession>A0AA36DGM1</accession>
<evidence type="ECO:0000256" key="2">
    <source>
        <dbReference type="ARBA" id="ARBA00001946"/>
    </source>
</evidence>
<dbReference type="FunFam" id="1.10.1520.10:FF:000005">
    <property type="entry name" value="Putative endoribonuclease dicer"/>
    <property type="match status" value="1"/>
</dbReference>
<comment type="cofactor">
    <cofactor evidence="2">
        <name>Mg(2+)</name>
        <dbReference type="ChEBI" id="CHEBI:18420"/>
    </cofactor>
</comment>
<evidence type="ECO:0000256" key="6">
    <source>
        <dbReference type="ARBA" id="ARBA00022741"/>
    </source>
</evidence>
<keyword evidence="9" id="KW-0347">Helicase</keyword>
<dbReference type="PROSITE" id="PS50137">
    <property type="entry name" value="DS_RBD"/>
    <property type="match status" value="1"/>
</dbReference>
<dbReference type="InterPro" id="IPR001650">
    <property type="entry name" value="Helicase_C-like"/>
</dbReference>
<gene>
    <name evidence="24" type="ORF">MSPICULIGERA_LOCUS24787</name>
</gene>
<feature type="domain" description="Dicer dsRNA-binding fold" evidence="23">
    <location>
        <begin position="551"/>
        <end position="646"/>
    </location>
</feature>
<feature type="domain" description="RNase III" evidence="19">
    <location>
        <begin position="1373"/>
        <end position="1573"/>
    </location>
</feature>
<organism evidence="24 25">
    <name type="scientific">Mesorhabditis spiculigera</name>
    <dbReference type="NCBI Taxonomy" id="96644"/>
    <lineage>
        <taxon>Eukaryota</taxon>
        <taxon>Metazoa</taxon>
        <taxon>Ecdysozoa</taxon>
        <taxon>Nematoda</taxon>
        <taxon>Chromadorea</taxon>
        <taxon>Rhabditida</taxon>
        <taxon>Rhabditina</taxon>
        <taxon>Rhabditomorpha</taxon>
        <taxon>Rhabditoidea</taxon>
        <taxon>Rhabditidae</taxon>
        <taxon>Mesorhabditinae</taxon>
        <taxon>Mesorhabditis</taxon>
    </lineage>
</organism>
<evidence type="ECO:0000259" key="21">
    <source>
        <dbReference type="PROSITE" id="PS51192"/>
    </source>
</evidence>
<evidence type="ECO:0000313" key="24">
    <source>
        <dbReference type="EMBL" id="CAJ0586802.1"/>
    </source>
</evidence>
<dbReference type="InterPro" id="IPR003100">
    <property type="entry name" value="PAZ_dom"/>
</dbReference>
<evidence type="ECO:0000259" key="23">
    <source>
        <dbReference type="PROSITE" id="PS51327"/>
    </source>
</evidence>
<dbReference type="SUPFAM" id="SSF69065">
    <property type="entry name" value="RNase III domain-like"/>
    <property type="match status" value="2"/>
</dbReference>
<dbReference type="GO" id="GO:0004530">
    <property type="term" value="F:deoxyribonuclease I activity"/>
    <property type="evidence" value="ECO:0007669"/>
    <property type="project" value="TreeGrafter"/>
</dbReference>
<feature type="compositionally biased region" description="Basic and acidic residues" evidence="17">
    <location>
        <begin position="1210"/>
        <end position="1245"/>
    </location>
</feature>
<dbReference type="GO" id="GO:0005634">
    <property type="term" value="C:nucleus"/>
    <property type="evidence" value="ECO:0007669"/>
    <property type="project" value="TreeGrafter"/>
</dbReference>
<comment type="cofactor">
    <cofactor evidence="1">
        <name>Mn(2+)</name>
        <dbReference type="ChEBI" id="CHEBI:29035"/>
    </cofactor>
</comment>
<reference evidence="24" key="1">
    <citation type="submission" date="2023-06" db="EMBL/GenBank/DDBJ databases">
        <authorList>
            <person name="Delattre M."/>
        </authorList>
    </citation>
    <scope>NUCLEOTIDE SEQUENCE</scope>
    <source>
        <strain evidence="24">AF72</strain>
    </source>
</reference>
<keyword evidence="7" id="KW-0255">Endonuclease</keyword>
<evidence type="ECO:0000259" key="19">
    <source>
        <dbReference type="PROSITE" id="PS50142"/>
    </source>
</evidence>
<evidence type="ECO:0000256" key="17">
    <source>
        <dbReference type="SAM" id="MobiDB-lite"/>
    </source>
</evidence>
<dbReference type="Pfam" id="PF04851">
    <property type="entry name" value="ResIII"/>
    <property type="match status" value="1"/>
</dbReference>
<evidence type="ECO:0000256" key="5">
    <source>
        <dbReference type="ARBA" id="ARBA00022737"/>
    </source>
</evidence>
<evidence type="ECO:0000256" key="13">
    <source>
        <dbReference type="ARBA" id="ARBA00023158"/>
    </source>
</evidence>
<evidence type="ECO:0000256" key="3">
    <source>
        <dbReference type="ARBA" id="ARBA00022722"/>
    </source>
</evidence>
<dbReference type="GO" id="GO:0030422">
    <property type="term" value="P:siRNA processing"/>
    <property type="evidence" value="ECO:0007669"/>
    <property type="project" value="InterPro"/>
</dbReference>
<evidence type="ECO:0000313" key="25">
    <source>
        <dbReference type="Proteomes" id="UP001177023"/>
    </source>
</evidence>
<evidence type="ECO:0000256" key="10">
    <source>
        <dbReference type="ARBA" id="ARBA00022840"/>
    </source>
</evidence>
<evidence type="ECO:0000256" key="16">
    <source>
        <dbReference type="PROSITE-ProRule" id="PRU00657"/>
    </source>
</evidence>
<feature type="non-terminal residue" evidence="24">
    <location>
        <position position="1"/>
    </location>
</feature>
<keyword evidence="3" id="KW-0540">Nuclease</keyword>
<dbReference type="PROSITE" id="PS51327">
    <property type="entry name" value="DICER_DSRBF"/>
    <property type="match status" value="1"/>
</dbReference>
<dbReference type="SMART" id="SM00490">
    <property type="entry name" value="HELICc"/>
    <property type="match status" value="1"/>
</dbReference>
<evidence type="ECO:0000256" key="4">
    <source>
        <dbReference type="ARBA" id="ARBA00022723"/>
    </source>
</evidence>
<dbReference type="Gene3D" id="3.30.160.380">
    <property type="entry name" value="Dicer dimerisation domain"/>
    <property type="match status" value="1"/>
</dbReference>
<dbReference type="CDD" id="cd10843">
    <property type="entry name" value="DSRM_DICER"/>
    <property type="match status" value="1"/>
</dbReference>
<dbReference type="Pfam" id="PF20930">
    <property type="entry name" value="Dicer_PBD"/>
    <property type="match status" value="1"/>
</dbReference>
<evidence type="ECO:0000256" key="14">
    <source>
        <dbReference type="ARBA" id="ARBA00023211"/>
    </source>
</evidence>
<keyword evidence="5" id="KW-0677">Repeat</keyword>
<dbReference type="CDD" id="cd15903">
    <property type="entry name" value="Dicer_PBD"/>
    <property type="match status" value="1"/>
</dbReference>
<dbReference type="PROSITE" id="PS51192">
    <property type="entry name" value="HELICASE_ATP_BIND_1"/>
    <property type="match status" value="1"/>
</dbReference>
<dbReference type="Pfam" id="PF00636">
    <property type="entry name" value="Ribonuclease_3"/>
    <property type="match status" value="2"/>
</dbReference>
<keyword evidence="6" id="KW-0547">Nucleotide-binding</keyword>
<dbReference type="InterPro" id="IPR044441">
    <property type="entry name" value="DICER_DSRM"/>
</dbReference>
<feature type="domain" description="RNase III" evidence="19">
    <location>
        <begin position="1625"/>
        <end position="1787"/>
    </location>
</feature>
<dbReference type="GO" id="GO:0006309">
    <property type="term" value="P:apoptotic DNA fragmentation"/>
    <property type="evidence" value="ECO:0007669"/>
    <property type="project" value="TreeGrafter"/>
</dbReference>
<evidence type="ECO:0000259" key="22">
    <source>
        <dbReference type="PROSITE" id="PS51194"/>
    </source>
</evidence>
<evidence type="ECO:0000256" key="1">
    <source>
        <dbReference type="ARBA" id="ARBA00001936"/>
    </source>
</evidence>
<dbReference type="PROSITE" id="PS00517">
    <property type="entry name" value="RNASE_3_1"/>
    <property type="match status" value="1"/>
</dbReference>
<dbReference type="Pfam" id="PF03368">
    <property type="entry name" value="Dicer_dimer"/>
    <property type="match status" value="1"/>
</dbReference>
<evidence type="ECO:0000259" key="20">
    <source>
        <dbReference type="PROSITE" id="PS50821"/>
    </source>
</evidence>
<evidence type="ECO:0000256" key="12">
    <source>
        <dbReference type="ARBA" id="ARBA00022884"/>
    </source>
</evidence>
<dbReference type="Pfam" id="PF02170">
    <property type="entry name" value="PAZ"/>
    <property type="match status" value="1"/>
</dbReference>
<dbReference type="GO" id="GO:0004386">
    <property type="term" value="F:helicase activity"/>
    <property type="evidence" value="ECO:0007669"/>
    <property type="project" value="UniProtKB-KW"/>
</dbReference>
<protein>
    <submittedName>
        <fullName evidence="24">Uncharacterized protein</fullName>
    </submittedName>
</protein>
<dbReference type="Pfam" id="PF00271">
    <property type="entry name" value="Helicase_C"/>
    <property type="match status" value="1"/>
</dbReference>
<dbReference type="EMBL" id="CATQJA010002709">
    <property type="protein sequence ID" value="CAJ0586802.1"/>
    <property type="molecule type" value="Genomic_DNA"/>
</dbReference>
<dbReference type="GO" id="GO:0070578">
    <property type="term" value="C:RISC-loading complex"/>
    <property type="evidence" value="ECO:0007669"/>
    <property type="project" value="TreeGrafter"/>
</dbReference>
<dbReference type="Pfam" id="PF20932">
    <property type="entry name" value="Dicer_dsRBD"/>
    <property type="match status" value="1"/>
</dbReference>
<dbReference type="CDD" id="cd18034">
    <property type="entry name" value="DEXHc_dicer"/>
    <property type="match status" value="1"/>
</dbReference>
<dbReference type="InterPro" id="IPR000999">
    <property type="entry name" value="RNase_III_dom"/>
</dbReference>
<name>A0AA36DGM1_9BILA</name>